<keyword evidence="3" id="KW-1185">Reference proteome</keyword>
<organism evidence="2 3">
    <name type="scientific">Actinidia rufa</name>
    <dbReference type="NCBI Taxonomy" id="165716"/>
    <lineage>
        <taxon>Eukaryota</taxon>
        <taxon>Viridiplantae</taxon>
        <taxon>Streptophyta</taxon>
        <taxon>Embryophyta</taxon>
        <taxon>Tracheophyta</taxon>
        <taxon>Spermatophyta</taxon>
        <taxon>Magnoliopsida</taxon>
        <taxon>eudicotyledons</taxon>
        <taxon>Gunneridae</taxon>
        <taxon>Pentapetalae</taxon>
        <taxon>asterids</taxon>
        <taxon>Ericales</taxon>
        <taxon>Actinidiaceae</taxon>
        <taxon>Actinidia</taxon>
    </lineage>
</organism>
<evidence type="ECO:0000313" key="2">
    <source>
        <dbReference type="EMBL" id="GFZ20891.1"/>
    </source>
</evidence>
<keyword evidence="1" id="KW-0732">Signal</keyword>
<gene>
    <name evidence="2" type="ORF">Acr_29g0000530</name>
</gene>
<evidence type="ECO:0000256" key="1">
    <source>
        <dbReference type="SAM" id="SignalP"/>
    </source>
</evidence>
<evidence type="ECO:0000313" key="3">
    <source>
        <dbReference type="Proteomes" id="UP000585474"/>
    </source>
</evidence>
<dbReference type="AlphaFoldDB" id="A0A7J0HD40"/>
<feature type="chain" id="PRO_5029521862" evidence="1">
    <location>
        <begin position="17"/>
        <end position="119"/>
    </location>
</feature>
<dbReference type="OrthoDB" id="1743683at2759"/>
<dbReference type="Proteomes" id="UP000585474">
    <property type="component" value="Unassembled WGS sequence"/>
</dbReference>
<reference evidence="2 3" key="1">
    <citation type="submission" date="2019-07" db="EMBL/GenBank/DDBJ databases">
        <title>De Novo Assembly of kiwifruit Actinidia rufa.</title>
        <authorList>
            <person name="Sugita-Konishi S."/>
            <person name="Sato K."/>
            <person name="Mori E."/>
            <person name="Abe Y."/>
            <person name="Kisaki G."/>
            <person name="Hamano K."/>
            <person name="Suezawa K."/>
            <person name="Otani M."/>
            <person name="Fukuda T."/>
            <person name="Manabe T."/>
            <person name="Gomi K."/>
            <person name="Tabuchi M."/>
            <person name="Akimitsu K."/>
            <person name="Kataoka I."/>
        </authorList>
    </citation>
    <scope>NUCLEOTIDE SEQUENCE [LARGE SCALE GENOMIC DNA]</scope>
    <source>
        <strain evidence="3">cv. Fuchu</strain>
    </source>
</reference>
<feature type="signal peptide" evidence="1">
    <location>
        <begin position="1"/>
        <end position="16"/>
    </location>
</feature>
<accession>A0A7J0HD40</accession>
<proteinExistence type="predicted"/>
<comment type="caution">
    <text evidence="2">The sequence shown here is derived from an EMBL/GenBank/DDBJ whole genome shotgun (WGS) entry which is preliminary data.</text>
</comment>
<sequence>MGSLSVLFRFWKICFGHVYLILGDHGRITCTWWSSHITIVIKQALEWHLLRRCMADLVGHPFAGTDVGEAALAKSDWVRDTTEKVVLIRKRLLTAQSRQKSYADRRKRHLEFAVGIMYS</sequence>
<name>A0A7J0HD40_9ERIC</name>
<dbReference type="EMBL" id="BJWL01000029">
    <property type="protein sequence ID" value="GFZ20891.1"/>
    <property type="molecule type" value="Genomic_DNA"/>
</dbReference>
<protein>
    <submittedName>
        <fullName evidence="2">Uncharacterized protein</fullName>
    </submittedName>
</protein>